<evidence type="ECO:0000256" key="5">
    <source>
        <dbReference type="ARBA" id="ARBA00023163"/>
    </source>
</evidence>
<evidence type="ECO:0000313" key="10">
    <source>
        <dbReference type="EMBL" id="CAF0878820.1"/>
    </source>
</evidence>
<comment type="subcellular location">
    <subcellularLocation>
        <location evidence="1">Nucleus</location>
    </subcellularLocation>
</comment>
<keyword evidence="5" id="KW-0804">Transcription</keyword>
<gene>
    <name evidence="11" type="ORF">JXQ802_LOCUS40264</name>
    <name evidence="10" type="ORF">PYM288_LOCUS8433</name>
</gene>
<feature type="region of interest" description="Disordered" evidence="8">
    <location>
        <begin position="100"/>
        <end position="136"/>
    </location>
</feature>
<dbReference type="AlphaFoldDB" id="A0A813XNH0"/>
<keyword evidence="6" id="KW-0539">Nucleus</keyword>
<evidence type="ECO:0000256" key="8">
    <source>
        <dbReference type="SAM" id="MobiDB-lite"/>
    </source>
</evidence>
<dbReference type="PROSITE" id="PS50217">
    <property type="entry name" value="BZIP"/>
    <property type="match status" value="1"/>
</dbReference>
<dbReference type="InterPro" id="IPR040223">
    <property type="entry name" value="PAR_bZIP"/>
</dbReference>
<dbReference type="EMBL" id="CAJNOL010002413">
    <property type="protein sequence ID" value="CAF1498254.1"/>
    <property type="molecule type" value="Genomic_DNA"/>
</dbReference>
<evidence type="ECO:0000259" key="9">
    <source>
        <dbReference type="PROSITE" id="PS50217"/>
    </source>
</evidence>
<dbReference type="SMART" id="SM00338">
    <property type="entry name" value="BRLZ"/>
    <property type="match status" value="1"/>
</dbReference>
<keyword evidence="13" id="KW-1185">Reference proteome</keyword>
<dbReference type="PANTHER" id="PTHR11988:SF56">
    <property type="entry name" value="TRANSCRIPTION FACTOR CES-2"/>
    <property type="match status" value="1"/>
</dbReference>
<evidence type="ECO:0000313" key="12">
    <source>
        <dbReference type="Proteomes" id="UP000663854"/>
    </source>
</evidence>
<dbReference type="GO" id="GO:0005634">
    <property type="term" value="C:nucleus"/>
    <property type="evidence" value="ECO:0007669"/>
    <property type="project" value="UniProtKB-SubCell"/>
</dbReference>
<dbReference type="Proteomes" id="UP000663870">
    <property type="component" value="Unassembled WGS sequence"/>
</dbReference>
<evidence type="ECO:0000313" key="13">
    <source>
        <dbReference type="Proteomes" id="UP000663870"/>
    </source>
</evidence>
<proteinExistence type="inferred from homology"/>
<dbReference type="Proteomes" id="UP000663854">
    <property type="component" value="Unassembled WGS sequence"/>
</dbReference>
<dbReference type="PANTHER" id="PTHR11988">
    <property type="entry name" value="THYROTROPH EMBRYONIC FACTOR RELATED"/>
    <property type="match status" value="1"/>
</dbReference>
<keyword evidence="7" id="KW-0175">Coiled coil</keyword>
<dbReference type="SUPFAM" id="SSF57959">
    <property type="entry name" value="Leucine zipper domain"/>
    <property type="match status" value="1"/>
</dbReference>
<evidence type="ECO:0000256" key="4">
    <source>
        <dbReference type="ARBA" id="ARBA00023125"/>
    </source>
</evidence>
<sequence>MEQNEENTNNNQQELFLKYFIESIQKQQNGPIDFSAKINQQSLLLIQNHYNRLIRPFSSYSLADNYLNSNENFLKQFYKHLLNVSSTLTNTIPIEKDYKSYTSSSSSLSPKNQDDIYWERRKKNNEAAKRSRDTRRAKEDEIALRATWLEQENVKLRLENAHLKQENIQLRCQIHRSNKS</sequence>
<dbReference type="Gene3D" id="1.20.5.170">
    <property type="match status" value="1"/>
</dbReference>
<evidence type="ECO:0000313" key="11">
    <source>
        <dbReference type="EMBL" id="CAF1498254.1"/>
    </source>
</evidence>
<evidence type="ECO:0000256" key="3">
    <source>
        <dbReference type="ARBA" id="ARBA00023015"/>
    </source>
</evidence>
<keyword evidence="3" id="KW-0805">Transcription regulation</keyword>
<feature type="compositionally biased region" description="Low complexity" evidence="8">
    <location>
        <begin position="100"/>
        <end position="109"/>
    </location>
</feature>
<feature type="coiled-coil region" evidence="7">
    <location>
        <begin position="146"/>
        <end position="173"/>
    </location>
</feature>
<keyword evidence="4" id="KW-0238">DNA-binding</keyword>
<dbReference type="Pfam" id="PF07716">
    <property type="entry name" value="bZIP_2"/>
    <property type="match status" value="1"/>
</dbReference>
<dbReference type="FunFam" id="1.20.5.170:FF:000025">
    <property type="entry name" value="nuclear factor interleukin-3-regulated protein-like"/>
    <property type="match status" value="1"/>
</dbReference>
<feature type="compositionally biased region" description="Basic and acidic residues" evidence="8">
    <location>
        <begin position="112"/>
        <end position="136"/>
    </location>
</feature>
<dbReference type="EMBL" id="CAJNOH010000113">
    <property type="protein sequence ID" value="CAF0878820.1"/>
    <property type="molecule type" value="Genomic_DNA"/>
</dbReference>
<accession>A0A813XNH0</accession>
<evidence type="ECO:0000256" key="6">
    <source>
        <dbReference type="ARBA" id="ARBA00023242"/>
    </source>
</evidence>
<protein>
    <recommendedName>
        <fullName evidence="9">BZIP domain-containing protein</fullName>
    </recommendedName>
</protein>
<evidence type="ECO:0000256" key="2">
    <source>
        <dbReference type="ARBA" id="ARBA00006079"/>
    </source>
</evidence>
<dbReference type="InterPro" id="IPR046347">
    <property type="entry name" value="bZIP_sf"/>
</dbReference>
<organism evidence="10 12">
    <name type="scientific">Rotaria sordida</name>
    <dbReference type="NCBI Taxonomy" id="392033"/>
    <lineage>
        <taxon>Eukaryota</taxon>
        <taxon>Metazoa</taxon>
        <taxon>Spiralia</taxon>
        <taxon>Gnathifera</taxon>
        <taxon>Rotifera</taxon>
        <taxon>Eurotatoria</taxon>
        <taxon>Bdelloidea</taxon>
        <taxon>Philodinida</taxon>
        <taxon>Philodinidae</taxon>
        <taxon>Rotaria</taxon>
    </lineage>
</organism>
<comment type="similarity">
    <text evidence="2">Belongs to the bZIP family. NFIL3 subfamily.</text>
</comment>
<feature type="domain" description="BZIP" evidence="9">
    <location>
        <begin position="114"/>
        <end position="171"/>
    </location>
</feature>
<dbReference type="InterPro" id="IPR004827">
    <property type="entry name" value="bZIP"/>
</dbReference>
<dbReference type="CDD" id="cd14695">
    <property type="entry name" value="bZIP_HLF"/>
    <property type="match status" value="1"/>
</dbReference>
<evidence type="ECO:0000256" key="1">
    <source>
        <dbReference type="ARBA" id="ARBA00004123"/>
    </source>
</evidence>
<reference evidence="10" key="1">
    <citation type="submission" date="2021-02" db="EMBL/GenBank/DDBJ databases">
        <authorList>
            <person name="Nowell W R."/>
        </authorList>
    </citation>
    <scope>NUCLEOTIDE SEQUENCE</scope>
</reference>
<dbReference type="GO" id="GO:0000978">
    <property type="term" value="F:RNA polymerase II cis-regulatory region sequence-specific DNA binding"/>
    <property type="evidence" value="ECO:0007669"/>
    <property type="project" value="TreeGrafter"/>
</dbReference>
<dbReference type="GO" id="GO:0000981">
    <property type="term" value="F:DNA-binding transcription factor activity, RNA polymerase II-specific"/>
    <property type="evidence" value="ECO:0007669"/>
    <property type="project" value="TreeGrafter"/>
</dbReference>
<evidence type="ECO:0000256" key="7">
    <source>
        <dbReference type="SAM" id="Coils"/>
    </source>
</evidence>
<name>A0A813XNH0_9BILA</name>
<comment type="caution">
    <text evidence="10">The sequence shown here is derived from an EMBL/GenBank/DDBJ whole genome shotgun (WGS) entry which is preliminary data.</text>
</comment>